<dbReference type="Proteomes" id="UP000708208">
    <property type="component" value="Unassembled WGS sequence"/>
</dbReference>
<gene>
    <name evidence="1" type="ORF">AFUS01_LOCUS6602</name>
</gene>
<dbReference type="AlphaFoldDB" id="A0A8J2JZ10"/>
<feature type="non-terminal residue" evidence="1">
    <location>
        <position position="33"/>
    </location>
</feature>
<evidence type="ECO:0000313" key="1">
    <source>
        <dbReference type="EMBL" id="CAG7717128.1"/>
    </source>
</evidence>
<feature type="non-terminal residue" evidence="1">
    <location>
        <position position="1"/>
    </location>
</feature>
<organism evidence="1 2">
    <name type="scientific">Allacma fusca</name>
    <dbReference type="NCBI Taxonomy" id="39272"/>
    <lineage>
        <taxon>Eukaryota</taxon>
        <taxon>Metazoa</taxon>
        <taxon>Ecdysozoa</taxon>
        <taxon>Arthropoda</taxon>
        <taxon>Hexapoda</taxon>
        <taxon>Collembola</taxon>
        <taxon>Symphypleona</taxon>
        <taxon>Sminthuridae</taxon>
        <taxon>Allacma</taxon>
    </lineage>
</organism>
<comment type="caution">
    <text evidence="1">The sequence shown here is derived from an EMBL/GenBank/DDBJ whole genome shotgun (WGS) entry which is preliminary data.</text>
</comment>
<name>A0A8J2JZ10_9HEXA</name>
<reference evidence="1" key="1">
    <citation type="submission" date="2021-06" db="EMBL/GenBank/DDBJ databases">
        <authorList>
            <person name="Hodson N. C."/>
            <person name="Mongue J. A."/>
            <person name="Jaron S. K."/>
        </authorList>
    </citation>
    <scope>NUCLEOTIDE SEQUENCE</scope>
</reference>
<dbReference type="EMBL" id="CAJVCH010043491">
    <property type="protein sequence ID" value="CAG7717128.1"/>
    <property type="molecule type" value="Genomic_DNA"/>
</dbReference>
<protein>
    <submittedName>
        <fullName evidence="1">Uncharacterized protein</fullName>
    </submittedName>
</protein>
<evidence type="ECO:0000313" key="2">
    <source>
        <dbReference type="Proteomes" id="UP000708208"/>
    </source>
</evidence>
<proteinExistence type="predicted"/>
<keyword evidence="2" id="KW-1185">Reference proteome</keyword>
<accession>A0A8J2JZ10</accession>
<sequence>DELKALALLSEKVFSIPLILKQILNYLPKRQLL</sequence>